<reference evidence="1 2" key="1">
    <citation type="journal article" date="2016" name="Genome Biol. Evol.">
        <title>Gene Family Evolution Reflects Adaptation to Soil Environmental Stressors in the Genome of the Collembolan Orchesella cincta.</title>
        <authorList>
            <person name="Faddeeva-Vakhrusheva A."/>
            <person name="Derks M.F."/>
            <person name="Anvar S.Y."/>
            <person name="Agamennone V."/>
            <person name="Suring W."/>
            <person name="Smit S."/>
            <person name="van Straalen N.M."/>
            <person name="Roelofs D."/>
        </authorList>
    </citation>
    <scope>NUCLEOTIDE SEQUENCE [LARGE SCALE GENOMIC DNA]</scope>
    <source>
        <tissue evidence="1">Mixed pool</tissue>
    </source>
</reference>
<evidence type="ECO:0000313" key="1">
    <source>
        <dbReference type="EMBL" id="ODM86558.1"/>
    </source>
</evidence>
<keyword evidence="2" id="KW-1185">Reference proteome</keyword>
<evidence type="ECO:0000313" key="2">
    <source>
        <dbReference type="Proteomes" id="UP000094527"/>
    </source>
</evidence>
<dbReference type="EMBL" id="LJIJ01008262">
    <property type="protein sequence ID" value="ODM86558.1"/>
    <property type="molecule type" value="Genomic_DNA"/>
</dbReference>
<dbReference type="OrthoDB" id="4242135at2759"/>
<gene>
    <name evidence="1" type="ORF">Ocin01_20124</name>
</gene>
<organism evidence="1 2">
    <name type="scientific">Orchesella cincta</name>
    <name type="common">Springtail</name>
    <name type="synonym">Podura cincta</name>
    <dbReference type="NCBI Taxonomy" id="48709"/>
    <lineage>
        <taxon>Eukaryota</taxon>
        <taxon>Metazoa</taxon>
        <taxon>Ecdysozoa</taxon>
        <taxon>Arthropoda</taxon>
        <taxon>Hexapoda</taxon>
        <taxon>Collembola</taxon>
        <taxon>Entomobryomorpha</taxon>
        <taxon>Entomobryoidea</taxon>
        <taxon>Orchesellidae</taxon>
        <taxon>Orchesellinae</taxon>
        <taxon>Orchesella</taxon>
    </lineage>
</organism>
<dbReference type="Proteomes" id="UP000094527">
    <property type="component" value="Unassembled WGS sequence"/>
</dbReference>
<protein>
    <submittedName>
        <fullName evidence="1">Uncharacterized protein</fullName>
    </submittedName>
</protein>
<comment type="caution">
    <text evidence="1">The sequence shown here is derived from an EMBL/GenBank/DDBJ whole genome shotgun (WGS) entry which is preliminary data.</text>
</comment>
<dbReference type="AlphaFoldDB" id="A0A1D2M0S0"/>
<name>A0A1D2M0S0_ORCCI</name>
<accession>A0A1D2M0S0</accession>
<proteinExistence type="predicted"/>
<sequence length="97" mass="11271">MMKHFIERRTQPCSQQTLTLVRPVSYEESAITQGIVVYPRKDSERKPIKEKYYDCHDMGDGQGLCVWGTCPSGWKSVTWDYGCIEIEEIKQHCCVHT</sequence>